<evidence type="ECO:0000256" key="2">
    <source>
        <dbReference type="ARBA" id="ARBA00009085"/>
    </source>
</evidence>
<dbReference type="GO" id="GO:0006508">
    <property type="term" value="P:proteolysis"/>
    <property type="evidence" value="ECO:0007669"/>
    <property type="project" value="UniProtKB-KW"/>
</dbReference>
<sequence>MRASTIELLPKPKSQIASVVPRDLNLILSEDASMFRGMRQQDAEEGFQLIMEKLDKEVHQSARDEWSLSSLLDSSKSSTSQPSQLNPFYGLTGNMLECSQCGMKKPMWTDTFLNLKLSLCPSMDSQRPFRHLYESLQHYISKEHIEGVECTHCTLVKLHETIVEQISALQAAAPESDVVMPSLIDPSVAEVHHRDDGLGYRGELRDNLIKRLKSSTGVCDVDFDDPACWTSDELRTWYCNTQNISPQYVPRVYATFVRHVVLARPPRVLAFHINRNVYVHDSIVKLDVHLAFDQVLVLRPPFLRHCETLAYHLLAVVVHHGNERGGHYTCYRRIHSSWVHVSDEAVVSVSLSEVLRAKAYLLLYEQQHENTLQQRQETTLNPRVIS</sequence>
<dbReference type="InterPro" id="IPR050164">
    <property type="entry name" value="Peptidase_C19"/>
</dbReference>
<dbReference type="PROSITE" id="PS50235">
    <property type="entry name" value="USP_3"/>
    <property type="match status" value="1"/>
</dbReference>
<reference evidence="9 10" key="1">
    <citation type="submission" date="2019-07" db="EMBL/GenBank/DDBJ databases">
        <title>Genomics analysis of Aphanomyces spp. identifies a new class of oomycete effector associated with host adaptation.</title>
        <authorList>
            <person name="Gaulin E."/>
        </authorList>
    </citation>
    <scope>NUCLEOTIDE SEQUENCE [LARGE SCALE GENOMIC DNA]</scope>
    <source>
        <strain evidence="9 10">ATCC 201684</strain>
    </source>
</reference>
<dbReference type="Pfam" id="PF00443">
    <property type="entry name" value="UCH"/>
    <property type="match status" value="1"/>
</dbReference>
<feature type="domain" description="USP" evidence="8">
    <location>
        <begin position="1"/>
        <end position="367"/>
    </location>
</feature>
<evidence type="ECO:0000256" key="1">
    <source>
        <dbReference type="ARBA" id="ARBA00000707"/>
    </source>
</evidence>
<keyword evidence="4" id="KW-0645">Protease</keyword>
<evidence type="ECO:0000256" key="6">
    <source>
        <dbReference type="ARBA" id="ARBA00022801"/>
    </source>
</evidence>
<gene>
    <name evidence="9" type="ORF">Ae201684_013540</name>
</gene>
<evidence type="ECO:0000313" key="9">
    <source>
        <dbReference type="EMBL" id="KAF0728577.1"/>
    </source>
</evidence>
<protein>
    <recommendedName>
        <fullName evidence="3">ubiquitinyl hydrolase 1</fullName>
        <ecNumber evidence="3">3.4.19.12</ecNumber>
    </recommendedName>
</protein>
<proteinExistence type="inferred from homology"/>
<comment type="catalytic activity">
    <reaction evidence="1">
        <text>Thiol-dependent hydrolysis of ester, thioester, amide, peptide and isopeptide bonds formed by the C-terminal Gly of ubiquitin (a 76-residue protein attached to proteins as an intracellular targeting signal).</text>
        <dbReference type="EC" id="3.4.19.12"/>
    </reaction>
</comment>
<dbReference type="InterPro" id="IPR028889">
    <property type="entry name" value="USP"/>
</dbReference>
<dbReference type="SUPFAM" id="SSF54001">
    <property type="entry name" value="Cysteine proteinases"/>
    <property type="match status" value="1"/>
</dbReference>
<evidence type="ECO:0000256" key="3">
    <source>
        <dbReference type="ARBA" id="ARBA00012759"/>
    </source>
</evidence>
<dbReference type="Proteomes" id="UP000481153">
    <property type="component" value="Unassembled WGS sequence"/>
</dbReference>
<name>A0A6G0WMK1_9STRA</name>
<comment type="caution">
    <text evidence="9">The sequence shown here is derived from an EMBL/GenBank/DDBJ whole genome shotgun (WGS) entry which is preliminary data.</text>
</comment>
<dbReference type="InterPro" id="IPR001394">
    <property type="entry name" value="Peptidase_C19_UCH"/>
</dbReference>
<dbReference type="Gene3D" id="3.90.70.10">
    <property type="entry name" value="Cysteine proteinases"/>
    <property type="match status" value="1"/>
</dbReference>
<dbReference type="PANTHER" id="PTHR24006:SF888">
    <property type="entry name" value="UBIQUITIN CARBOXYL-TERMINAL HYDROLASE 30"/>
    <property type="match status" value="1"/>
</dbReference>
<evidence type="ECO:0000259" key="8">
    <source>
        <dbReference type="PROSITE" id="PS50235"/>
    </source>
</evidence>
<dbReference type="GO" id="GO:0005634">
    <property type="term" value="C:nucleus"/>
    <property type="evidence" value="ECO:0007669"/>
    <property type="project" value="TreeGrafter"/>
</dbReference>
<keyword evidence="5" id="KW-0833">Ubl conjugation pathway</keyword>
<keyword evidence="6" id="KW-0378">Hydrolase</keyword>
<keyword evidence="10" id="KW-1185">Reference proteome</keyword>
<dbReference type="EC" id="3.4.19.12" evidence="3"/>
<evidence type="ECO:0000256" key="4">
    <source>
        <dbReference type="ARBA" id="ARBA00022670"/>
    </source>
</evidence>
<evidence type="ECO:0000313" key="10">
    <source>
        <dbReference type="Proteomes" id="UP000481153"/>
    </source>
</evidence>
<organism evidence="9 10">
    <name type="scientific">Aphanomyces euteiches</name>
    <dbReference type="NCBI Taxonomy" id="100861"/>
    <lineage>
        <taxon>Eukaryota</taxon>
        <taxon>Sar</taxon>
        <taxon>Stramenopiles</taxon>
        <taxon>Oomycota</taxon>
        <taxon>Saprolegniomycetes</taxon>
        <taxon>Saprolegniales</taxon>
        <taxon>Verrucalvaceae</taxon>
        <taxon>Aphanomyces</taxon>
    </lineage>
</organism>
<keyword evidence="7" id="KW-0788">Thiol protease</keyword>
<comment type="similarity">
    <text evidence="2">Belongs to the peptidase C19 family.</text>
</comment>
<dbReference type="EMBL" id="VJMJ01000175">
    <property type="protein sequence ID" value="KAF0728577.1"/>
    <property type="molecule type" value="Genomic_DNA"/>
</dbReference>
<evidence type="ECO:0000256" key="7">
    <source>
        <dbReference type="ARBA" id="ARBA00022807"/>
    </source>
</evidence>
<dbReference type="GO" id="GO:0016579">
    <property type="term" value="P:protein deubiquitination"/>
    <property type="evidence" value="ECO:0007669"/>
    <property type="project" value="InterPro"/>
</dbReference>
<dbReference type="AlphaFoldDB" id="A0A6G0WMK1"/>
<dbReference type="PROSITE" id="PS00973">
    <property type="entry name" value="USP_2"/>
    <property type="match status" value="1"/>
</dbReference>
<dbReference type="GO" id="GO:0004843">
    <property type="term" value="F:cysteine-type deubiquitinase activity"/>
    <property type="evidence" value="ECO:0007669"/>
    <property type="project" value="UniProtKB-EC"/>
</dbReference>
<dbReference type="GO" id="GO:0005829">
    <property type="term" value="C:cytosol"/>
    <property type="evidence" value="ECO:0007669"/>
    <property type="project" value="TreeGrafter"/>
</dbReference>
<accession>A0A6G0WMK1</accession>
<dbReference type="VEuPathDB" id="FungiDB:AeMF1_010942"/>
<dbReference type="PANTHER" id="PTHR24006">
    <property type="entry name" value="UBIQUITIN CARBOXYL-TERMINAL HYDROLASE"/>
    <property type="match status" value="1"/>
</dbReference>
<dbReference type="InterPro" id="IPR038765">
    <property type="entry name" value="Papain-like_cys_pep_sf"/>
</dbReference>
<dbReference type="CDD" id="cd02257">
    <property type="entry name" value="Peptidase_C19"/>
    <property type="match status" value="1"/>
</dbReference>
<dbReference type="InterPro" id="IPR018200">
    <property type="entry name" value="USP_CS"/>
</dbReference>
<evidence type="ECO:0000256" key="5">
    <source>
        <dbReference type="ARBA" id="ARBA00022786"/>
    </source>
</evidence>